<protein>
    <submittedName>
        <fullName evidence="1">Uncharacterized protein</fullName>
    </submittedName>
</protein>
<dbReference type="EMBL" id="BAABRU010000036">
    <property type="protein sequence ID" value="GAA5531213.1"/>
    <property type="molecule type" value="Genomic_DNA"/>
</dbReference>
<name>A0ABP9X772_9CHLR</name>
<reference evidence="1 2" key="1">
    <citation type="submission" date="2024-02" db="EMBL/GenBank/DDBJ databases">
        <title>Herpetosiphon gulosus NBRC 112829.</title>
        <authorList>
            <person name="Ichikawa N."/>
            <person name="Katano-Makiyama Y."/>
            <person name="Hidaka K."/>
        </authorList>
    </citation>
    <scope>NUCLEOTIDE SEQUENCE [LARGE SCALE GENOMIC DNA]</scope>
    <source>
        <strain evidence="1 2">NBRC 112829</strain>
    </source>
</reference>
<proteinExistence type="predicted"/>
<organism evidence="1 2">
    <name type="scientific">Herpetosiphon gulosus</name>
    <dbReference type="NCBI Taxonomy" id="1973496"/>
    <lineage>
        <taxon>Bacteria</taxon>
        <taxon>Bacillati</taxon>
        <taxon>Chloroflexota</taxon>
        <taxon>Chloroflexia</taxon>
        <taxon>Herpetosiphonales</taxon>
        <taxon>Herpetosiphonaceae</taxon>
        <taxon>Herpetosiphon</taxon>
    </lineage>
</organism>
<gene>
    <name evidence="1" type="ORF">Hgul01_05038</name>
</gene>
<dbReference type="Proteomes" id="UP001428290">
    <property type="component" value="Unassembled WGS sequence"/>
</dbReference>
<comment type="caution">
    <text evidence="1">The sequence shown here is derived from an EMBL/GenBank/DDBJ whole genome shotgun (WGS) entry which is preliminary data.</text>
</comment>
<accession>A0ABP9X772</accession>
<keyword evidence="2" id="KW-1185">Reference proteome</keyword>
<evidence type="ECO:0000313" key="1">
    <source>
        <dbReference type="EMBL" id="GAA5531213.1"/>
    </source>
</evidence>
<sequence>MINPLVQQLNNEITAFRIRYGRGVTDIHILAWRGYLIGLYQYTIISEGEYTYLLHQLPPIKDVPGDAVVCSGDQITVIAVNDTYQWVAELEGRLHASLYQYGNPFNERQSAVWDGYFAGLYMHGGLSLDEFSYLSDQLVGFDHKPVVAIFRGVDEDPLA</sequence>
<evidence type="ECO:0000313" key="2">
    <source>
        <dbReference type="Proteomes" id="UP001428290"/>
    </source>
</evidence>
<dbReference type="RefSeq" id="WP_345724790.1">
    <property type="nucleotide sequence ID" value="NZ_BAABRU010000036.1"/>
</dbReference>